<name>A0A2D0NJL2_FLAN2</name>
<feature type="binding site" evidence="2">
    <location>
        <position position="158"/>
    </location>
    <ligand>
        <name>Mn(2+)</name>
        <dbReference type="ChEBI" id="CHEBI:29035"/>
        <label>2</label>
    </ligand>
</feature>
<dbReference type="InterPro" id="IPR011650">
    <property type="entry name" value="Peptidase_M20_dimer"/>
</dbReference>
<keyword evidence="5" id="KW-1185">Reference proteome</keyword>
<dbReference type="PANTHER" id="PTHR11014">
    <property type="entry name" value="PEPTIDASE M20 FAMILY MEMBER"/>
    <property type="match status" value="1"/>
</dbReference>
<keyword evidence="2" id="KW-0479">Metal-binding</keyword>
<keyword evidence="1 4" id="KW-0378">Hydrolase</keyword>
<dbReference type="Proteomes" id="UP000223913">
    <property type="component" value="Unassembled WGS sequence"/>
</dbReference>
<dbReference type="NCBIfam" id="TIGR01891">
    <property type="entry name" value="amidohydrolases"/>
    <property type="match status" value="1"/>
</dbReference>
<dbReference type="InterPro" id="IPR002933">
    <property type="entry name" value="Peptidase_M20"/>
</dbReference>
<comment type="caution">
    <text evidence="4">The sequence shown here is derived from an EMBL/GenBank/DDBJ whole genome shotgun (WGS) entry which is preliminary data.</text>
</comment>
<evidence type="ECO:0000256" key="2">
    <source>
        <dbReference type="PIRSR" id="PIRSR005962-1"/>
    </source>
</evidence>
<evidence type="ECO:0000313" key="4">
    <source>
        <dbReference type="EMBL" id="PHN07923.1"/>
    </source>
</evidence>
<comment type="cofactor">
    <cofactor evidence="2">
        <name>Mn(2+)</name>
        <dbReference type="ChEBI" id="CHEBI:29035"/>
    </cofactor>
    <text evidence="2">The Mn(2+) ion enhances activity.</text>
</comment>
<evidence type="ECO:0000259" key="3">
    <source>
        <dbReference type="Pfam" id="PF07687"/>
    </source>
</evidence>
<keyword evidence="2" id="KW-0464">Manganese</keyword>
<feature type="domain" description="Peptidase M20 dimerisation" evidence="3">
    <location>
        <begin position="179"/>
        <end position="277"/>
    </location>
</feature>
<dbReference type="InterPro" id="IPR017439">
    <property type="entry name" value="Amidohydrolase"/>
</dbReference>
<feature type="binding site" evidence="2">
    <location>
        <position position="97"/>
    </location>
    <ligand>
        <name>Mn(2+)</name>
        <dbReference type="ChEBI" id="CHEBI:29035"/>
        <label>2</label>
    </ligand>
</feature>
<dbReference type="Gene3D" id="3.30.70.360">
    <property type="match status" value="1"/>
</dbReference>
<dbReference type="Pfam" id="PF07687">
    <property type="entry name" value="M20_dimer"/>
    <property type="match status" value="1"/>
</dbReference>
<dbReference type="EMBL" id="PDUD01000004">
    <property type="protein sequence ID" value="PHN07923.1"/>
    <property type="molecule type" value="Genomic_DNA"/>
</dbReference>
<sequence length="381" mass="42149">MVTSVPEELIQLRRDLHRHPELSGAEVETAGRIRQFLAAYPPDTLVERVGRHGLLAVYEFGEPGPCIVIRCELDALPIDEPNDLAYRSRRSGVSHKCGHDGHMTIVAGLAPWLRRCRLSRGKVVLLFQPAEENGQGAKAMLEDPKFGALQPDYVFALHNIPGFPLHQVIRVEGQFSASVISVAIRFRGLQAHAAEPENGRNPAWAMAEITNRIREWIVPDPAHPDFTLVTPVYTTMGQPDYGISAGAGELHFTLRTWTVQKMDELVRKLEQLVAGIAGDYGLETTLDYFDHFPASPNNAEANDLIVNAALAGGLDLIRKHVPFKFGEDFGWFAQKYRGAMFGLGAGMDTPVLHNPNYDFPEALISSGISLFKELIRAVLND</sequence>
<dbReference type="PANTHER" id="PTHR11014:SF169">
    <property type="entry name" value="CLAN MH, FAMILY M20, PEPTIDASE T-LIKE METALLOPEPTIDASE"/>
    <property type="match status" value="1"/>
</dbReference>
<dbReference type="GO" id="GO:0046872">
    <property type="term" value="F:metal ion binding"/>
    <property type="evidence" value="ECO:0007669"/>
    <property type="project" value="UniProtKB-KW"/>
</dbReference>
<feature type="binding site" evidence="2">
    <location>
        <position position="353"/>
    </location>
    <ligand>
        <name>Mn(2+)</name>
        <dbReference type="ChEBI" id="CHEBI:29035"/>
        <label>2</label>
    </ligand>
</feature>
<reference evidence="4 5" key="1">
    <citation type="submission" date="2017-10" db="EMBL/GenBank/DDBJ databases">
        <title>The draft genome sequence of Lewinella nigricans NBRC 102662.</title>
        <authorList>
            <person name="Wang K."/>
        </authorList>
    </citation>
    <scope>NUCLEOTIDE SEQUENCE [LARGE SCALE GENOMIC DNA]</scope>
    <source>
        <strain evidence="4 5">NBRC 102662</strain>
    </source>
</reference>
<dbReference type="Gene3D" id="3.40.630.10">
    <property type="entry name" value="Zn peptidases"/>
    <property type="match status" value="1"/>
</dbReference>
<dbReference type="OrthoDB" id="9776731at2"/>
<dbReference type="SUPFAM" id="SSF55031">
    <property type="entry name" value="Bacterial exopeptidase dimerisation domain"/>
    <property type="match status" value="1"/>
</dbReference>
<protein>
    <submittedName>
        <fullName evidence="4">Amidohydrolase</fullName>
    </submittedName>
</protein>
<proteinExistence type="predicted"/>
<feature type="binding site" evidence="2">
    <location>
        <position position="132"/>
    </location>
    <ligand>
        <name>Mn(2+)</name>
        <dbReference type="ChEBI" id="CHEBI:29035"/>
        <label>2</label>
    </ligand>
</feature>
<feature type="binding site" evidence="2">
    <location>
        <position position="99"/>
    </location>
    <ligand>
        <name>Mn(2+)</name>
        <dbReference type="ChEBI" id="CHEBI:29035"/>
        <label>2</label>
    </ligand>
</feature>
<dbReference type="SUPFAM" id="SSF53187">
    <property type="entry name" value="Zn-dependent exopeptidases"/>
    <property type="match status" value="1"/>
</dbReference>
<dbReference type="Pfam" id="PF01546">
    <property type="entry name" value="Peptidase_M20"/>
    <property type="match status" value="1"/>
</dbReference>
<dbReference type="PIRSF" id="PIRSF005962">
    <property type="entry name" value="Pept_M20D_amidohydro"/>
    <property type="match status" value="1"/>
</dbReference>
<dbReference type="InterPro" id="IPR036264">
    <property type="entry name" value="Bact_exopeptidase_dim_dom"/>
</dbReference>
<gene>
    <name evidence="4" type="ORF">CRP01_03985</name>
</gene>
<dbReference type="GO" id="GO:0016787">
    <property type="term" value="F:hydrolase activity"/>
    <property type="evidence" value="ECO:0007669"/>
    <property type="project" value="UniProtKB-KW"/>
</dbReference>
<evidence type="ECO:0000256" key="1">
    <source>
        <dbReference type="ARBA" id="ARBA00022801"/>
    </source>
</evidence>
<evidence type="ECO:0000313" key="5">
    <source>
        <dbReference type="Proteomes" id="UP000223913"/>
    </source>
</evidence>
<organism evidence="4 5">
    <name type="scientific">Flavilitoribacter nigricans (strain ATCC 23147 / DSM 23189 / NBRC 102662 / NCIMB 1420 / SS-2)</name>
    <name type="common">Lewinella nigricans</name>
    <dbReference type="NCBI Taxonomy" id="1122177"/>
    <lineage>
        <taxon>Bacteria</taxon>
        <taxon>Pseudomonadati</taxon>
        <taxon>Bacteroidota</taxon>
        <taxon>Saprospiria</taxon>
        <taxon>Saprospirales</taxon>
        <taxon>Lewinellaceae</taxon>
        <taxon>Flavilitoribacter</taxon>
    </lineage>
</organism>
<dbReference type="AlphaFoldDB" id="A0A2D0NJL2"/>
<accession>A0A2D0NJL2</accession>
<dbReference type="RefSeq" id="WP_099148712.1">
    <property type="nucleotide sequence ID" value="NZ_PDUD01000004.1"/>
</dbReference>